<sequence>MWPQQLGSTGQPPQQLPTGQSPQQSPTEQPPQQWSPGQQSQQSWPQQPVEQSRQQQPGQQSWQQPPVQQPYYVPPQSGGAGKVIAIVLGCVVVVALVAVIAVVASNSGSHDSASAHSTSSTTTTDIWAPTTTYSTAPTTPPFDPNTLDDASTDRTPFTADALLAQSFTDAKGVQYNLVGSGPQACIQESDSDNVKNALRQNNCTTNMSGTYIDSAEHILVSVNVLVFPDTVNVNLAYSALKGATQDWAIWCPTTGVGHAACSGDIARATKSQWSLSNHRYFIQATGIYINLTQDSSVEPWVDAAADKAVDVVGPQTH</sequence>
<reference evidence="3 4" key="1">
    <citation type="submission" date="2024-10" db="EMBL/GenBank/DDBJ databases">
        <title>The Natural Products Discovery Center: Release of the First 8490 Sequenced Strains for Exploring Actinobacteria Biosynthetic Diversity.</title>
        <authorList>
            <person name="Kalkreuter E."/>
            <person name="Kautsar S.A."/>
            <person name="Yang D."/>
            <person name="Bader C.D."/>
            <person name="Teijaro C.N."/>
            <person name="Fluegel L."/>
            <person name="Davis C.M."/>
            <person name="Simpson J.R."/>
            <person name="Lauterbach L."/>
            <person name="Steele A.D."/>
            <person name="Gui C."/>
            <person name="Meng S."/>
            <person name="Li G."/>
            <person name="Viehrig K."/>
            <person name="Ye F."/>
            <person name="Su P."/>
            <person name="Kiefer A.F."/>
            <person name="Nichols A."/>
            <person name="Cepeda A.J."/>
            <person name="Yan W."/>
            <person name="Fan B."/>
            <person name="Jiang Y."/>
            <person name="Adhikari A."/>
            <person name="Zheng C.-J."/>
            <person name="Schuster L."/>
            <person name="Cowan T.M."/>
            <person name="Smanski M.J."/>
            <person name="Chevrette M.G."/>
            <person name="De Carvalho L.P.S."/>
            <person name="Shen B."/>
        </authorList>
    </citation>
    <scope>NUCLEOTIDE SEQUENCE [LARGE SCALE GENOMIC DNA]</scope>
    <source>
        <strain evidence="3 4">NPDC002593</strain>
    </source>
</reference>
<keyword evidence="2" id="KW-0812">Transmembrane</keyword>
<feature type="transmembrane region" description="Helical" evidence="2">
    <location>
        <begin position="83"/>
        <end position="104"/>
    </location>
</feature>
<dbReference type="EMBL" id="JBIAQY010000005">
    <property type="protein sequence ID" value="MFF3569511.1"/>
    <property type="molecule type" value="Genomic_DNA"/>
</dbReference>
<dbReference type="Proteomes" id="UP001601992">
    <property type="component" value="Unassembled WGS sequence"/>
</dbReference>
<name>A0ABW6S2X2_9NOCA</name>
<organism evidence="3 4">
    <name type="scientific">Nocardia jiangxiensis</name>
    <dbReference type="NCBI Taxonomy" id="282685"/>
    <lineage>
        <taxon>Bacteria</taxon>
        <taxon>Bacillati</taxon>
        <taxon>Actinomycetota</taxon>
        <taxon>Actinomycetes</taxon>
        <taxon>Mycobacteriales</taxon>
        <taxon>Nocardiaceae</taxon>
        <taxon>Nocardia</taxon>
    </lineage>
</organism>
<dbReference type="RefSeq" id="WP_157186212.1">
    <property type="nucleotide sequence ID" value="NZ_JBIAQY010000005.1"/>
</dbReference>
<feature type="compositionally biased region" description="Low complexity" evidence="1">
    <location>
        <begin position="108"/>
        <end position="137"/>
    </location>
</feature>
<evidence type="ECO:0000256" key="2">
    <source>
        <dbReference type="SAM" id="Phobius"/>
    </source>
</evidence>
<comment type="caution">
    <text evidence="3">The sequence shown here is derived from an EMBL/GenBank/DDBJ whole genome shotgun (WGS) entry which is preliminary data.</text>
</comment>
<protein>
    <recommendedName>
        <fullName evidence="5">PknH-like extracellular domain-containing protein</fullName>
    </recommendedName>
</protein>
<gene>
    <name evidence="3" type="ORF">ACFYXQ_17215</name>
</gene>
<evidence type="ECO:0000256" key="1">
    <source>
        <dbReference type="SAM" id="MobiDB-lite"/>
    </source>
</evidence>
<evidence type="ECO:0008006" key="5">
    <source>
        <dbReference type="Google" id="ProtNLM"/>
    </source>
</evidence>
<feature type="region of interest" description="Disordered" evidence="1">
    <location>
        <begin position="108"/>
        <end position="153"/>
    </location>
</feature>
<feature type="region of interest" description="Disordered" evidence="1">
    <location>
        <begin position="1"/>
        <end position="70"/>
    </location>
</feature>
<evidence type="ECO:0000313" key="4">
    <source>
        <dbReference type="Proteomes" id="UP001601992"/>
    </source>
</evidence>
<accession>A0ABW6S2X2</accession>
<keyword evidence="4" id="KW-1185">Reference proteome</keyword>
<proteinExistence type="predicted"/>
<evidence type="ECO:0000313" key="3">
    <source>
        <dbReference type="EMBL" id="MFF3569511.1"/>
    </source>
</evidence>
<keyword evidence="2" id="KW-1133">Transmembrane helix</keyword>
<keyword evidence="2" id="KW-0472">Membrane</keyword>